<dbReference type="InterPro" id="IPR005474">
    <property type="entry name" value="Transketolase_N"/>
</dbReference>
<organism evidence="4 5">
    <name type="scientific">Clostridium scindens (strain ATCC 35704 / DSM 5676 / VPI 13733 / 19)</name>
    <dbReference type="NCBI Taxonomy" id="411468"/>
    <lineage>
        <taxon>Bacteria</taxon>
        <taxon>Bacillati</taxon>
        <taxon>Bacillota</taxon>
        <taxon>Clostridia</taxon>
        <taxon>Lachnospirales</taxon>
        <taxon>Lachnospiraceae</taxon>
    </lineage>
</organism>
<dbReference type="GeneID" id="62695065"/>
<evidence type="ECO:0000256" key="3">
    <source>
        <dbReference type="ARBA" id="ARBA00023052"/>
    </source>
</evidence>
<proteinExistence type="inferred from homology"/>
<dbReference type="eggNOG" id="COG3959">
    <property type="taxonomic scope" value="Bacteria"/>
</dbReference>
<comment type="similarity">
    <text evidence="2">Belongs to the transketolase family.</text>
</comment>
<dbReference type="SMR" id="B0NC66"/>
<evidence type="ECO:0000256" key="1">
    <source>
        <dbReference type="ARBA" id="ARBA00001964"/>
    </source>
</evidence>
<dbReference type="PANTHER" id="PTHR47514:SF1">
    <property type="entry name" value="TRANSKETOLASE N-TERMINAL SECTION-RELATED"/>
    <property type="match status" value="1"/>
</dbReference>
<dbReference type="Proteomes" id="UP000289664">
    <property type="component" value="Chromosome"/>
</dbReference>
<accession>B0NC66</accession>
<evidence type="ECO:0000256" key="2">
    <source>
        <dbReference type="ARBA" id="ARBA00007131"/>
    </source>
</evidence>
<gene>
    <name evidence="4" type="primary">fas2</name>
    <name evidence="4" type="ORF">HDCHBGLK_00841</name>
</gene>
<dbReference type="STRING" id="411468.CLOSCI_00899"/>
<dbReference type="OrthoDB" id="8732661at2"/>
<comment type="cofactor">
    <cofactor evidence="1">
        <name>thiamine diphosphate</name>
        <dbReference type="ChEBI" id="CHEBI:58937"/>
    </cofactor>
</comment>
<sequence>MAKVCINDVRKLIEKSGQIREKLCLGTHRIGNVHIGGPMSACDVATALYYKYMEFDPENLDDPERNIFVLSKGHNGILLFTIFCDMGMYDWDLLLDTYNTIDHPFGAHPNHKRVKGIEVSTGSLGHGLSWCCGMAHGNRDKGIKSRIYTLLGDGEMEEGSNWEAILYAASRKLDNVVAIVDFNHASAAFETGENLVWGEKGGPEGMADCFRAFGWNAVVIDGTNMQEIDEALGSLPPVTLDGKPNAIICSTKKGQGVGFMMERPCAWHVGGFGKETLDEAVADIQEYTKQKLAKVK</sequence>
<evidence type="ECO:0000313" key="4">
    <source>
        <dbReference type="EMBL" id="QBF73467.1"/>
    </source>
</evidence>
<dbReference type="PANTHER" id="PTHR47514">
    <property type="entry name" value="TRANSKETOLASE N-TERMINAL SECTION-RELATED"/>
    <property type="match status" value="1"/>
</dbReference>
<name>B0NC66_CLOS5</name>
<reference evidence="4 5" key="1">
    <citation type="journal article" date="2019" name="Appl. Environ. Microbiol.">
        <title>Clostridium scindens ATCC 35704: integration of nutritional requirements, the complete genome sequence, and global transcriptional responses to bile acids.</title>
        <authorList>
            <person name="Devendran S."/>
            <person name="Shrestha R."/>
            <person name="Alves J.M.P."/>
            <person name="Wolf P.G."/>
            <person name="Ly L."/>
            <person name="Hernandez A.G."/>
            <person name="Mendez-Garcia C."/>
            <person name="Inboden A."/>
            <person name="Wiley J."/>
            <person name="Paul O."/>
            <person name="Allen A."/>
            <person name="Springer E."/>
            <person name="Wright C.L."/>
            <person name="Fields C.J."/>
            <person name="Daniel S.L."/>
            <person name="Ridlon J.M."/>
        </authorList>
    </citation>
    <scope>NUCLEOTIDE SEQUENCE [LARGE SCALE GENOMIC DNA]</scope>
    <source>
        <strain evidence="4 5">ATCC 35704</strain>
    </source>
</reference>
<dbReference type="Gene3D" id="3.40.50.970">
    <property type="match status" value="1"/>
</dbReference>
<keyword evidence="5" id="KW-1185">Reference proteome</keyword>
<dbReference type="SUPFAM" id="SSF52518">
    <property type="entry name" value="Thiamin diphosphate-binding fold (THDP-binding)"/>
    <property type="match status" value="1"/>
</dbReference>
<dbReference type="AlphaFoldDB" id="B0NC66"/>
<dbReference type="HOGENOM" id="CLU_009227_4_1_9"/>
<dbReference type="InterPro" id="IPR029061">
    <property type="entry name" value="THDP-binding"/>
</dbReference>
<dbReference type="Pfam" id="PF00456">
    <property type="entry name" value="Transketolase_N"/>
    <property type="match status" value="1"/>
</dbReference>
<keyword evidence="3" id="KW-0786">Thiamine pyrophosphate</keyword>
<dbReference type="KEGG" id="csci:HDCHBGLK_00841"/>
<dbReference type="EMBL" id="CP036170">
    <property type="protein sequence ID" value="QBF73467.1"/>
    <property type="molecule type" value="Genomic_DNA"/>
</dbReference>
<dbReference type="RefSeq" id="WP_004606448.1">
    <property type="nucleotide sequence ID" value="NZ_CP036170.1"/>
</dbReference>
<protein>
    <submittedName>
        <fullName evidence="4">Ferredoxin fas2</fullName>
    </submittedName>
</protein>
<evidence type="ECO:0000313" key="5">
    <source>
        <dbReference type="Proteomes" id="UP000289664"/>
    </source>
</evidence>